<name>A0ACB9DMI4_ARCLA</name>
<gene>
    <name evidence="1" type="ORF">L6452_10153</name>
</gene>
<protein>
    <submittedName>
        <fullName evidence="1">Uncharacterized protein</fullName>
    </submittedName>
</protein>
<dbReference type="Proteomes" id="UP001055879">
    <property type="component" value="Linkage Group LG03"/>
</dbReference>
<sequence>MKHRPTLRFSGTYFDPYSSGGSSSFRYPFIDLHVGSLLYLFILFLFFFQFSIYKNLKEPFIFNHKEHQNWYKFISFMGNSSSFH</sequence>
<accession>A0ACB9DMI4</accession>
<keyword evidence="2" id="KW-1185">Reference proteome</keyword>
<comment type="caution">
    <text evidence="1">The sequence shown here is derived from an EMBL/GenBank/DDBJ whole genome shotgun (WGS) entry which is preliminary data.</text>
</comment>
<reference evidence="2" key="1">
    <citation type="journal article" date="2022" name="Mol. Ecol. Resour.">
        <title>The genomes of chicory, endive, great burdock and yacon provide insights into Asteraceae palaeo-polyploidization history and plant inulin production.</title>
        <authorList>
            <person name="Fan W."/>
            <person name="Wang S."/>
            <person name="Wang H."/>
            <person name="Wang A."/>
            <person name="Jiang F."/>
            <person name="Liu H."/>
            <person name="Zhao H."/>
            <person name="Xu D."/>
            <person name="Zhang Y."/>
        </authorList>
    </citation>
    <scope>NUCLEOTIDE SEQUENCE [LARGE SCALE GENOMIC DNA]</scope>
    <source>
        <strain evidence="2">cv. Niubang</strain>
    </source>
</reference>
<evidence type="ECO:0000313" key="2">
    <source>
        <dbReference type="Proteomes" id="UP001055879"/>
    </source>
</evidence>
<dbReference type="EMBL" id="CM042049">
    <property type="protein sequence ID" value="KAI3747625.1"/>
    <property type="molecule type" value="Genomic_DNA"/>
</dbReference>
<reference evidence="1 2" key="2">
    <citation type="journal article" date="2022" name="Mol. Ecol. Resour.">
        <title>The genomes of chicory, endive, great burdock and yacon provide insights into Asteraceae paleo-polyploidization history and plant inulin production.</title>
        <authorList>
            <person name="Fan W."/>
            <person name="Wang S."/>
            <person name="Wang H."/>
            <person name="Wang A."/>
            <person name="Jiang F."/>
            <person name="Liu H."/>
            <person name="Zhao H."/>
            <person name="Xu D."/>
            <person name="Zhang Y."/>
        </authorList>
    </citation>
    <scope>NUCLEOTIDE SEQUENCE [LARGE SCALE GENOMIC DNA]</scope>
    <source>
        <strain evidence="2">cv. Niubang</strain>
    </source>
</reference>
<proteinExistence type="predicted"/>
<organism evidence="1 2">
    <name type="scientific">Arctium lappa</name>
    <name type="common">Greater burdock</name>
    <name type="synonym">Lappa major</name>
    <dbReference type="NCBI Taxonomy" id="4217"/>
    <lineage>
        <taxon>Eukaryota</taxon>
        <taxon>Viridiplantae</taxon>
        <taxon>Streptophyta</taxon>
        <taxon>Embryophyta</taxon>
        <taxon>Tracheophyta</taxon>
        <taxon>Spermatophyta</taxon>
        <taxon>Magnoliopsida</taxon>
        <taxon>eudicotyledons</taxon>
        <taxon>Gunneridae</taxon>
        <taxon>Pentapetalae</taxon>
        <taxon>asterids</taxon>
        <taxon>campanulids</taxon>
        <taxon>Asterales</taxon>
        <taxon>Asteraceae</taxon>
        <taxon>Carduoideae</taxon>
        <taxon>Cardueae</taxon>
        <taxon>Arctiinae</taxon>
        <taxon>Arctium</taxon>
    </lineage>
</organism>
<evidence type="ECO:0000313" key="1">
    <source>
        <dbReference type="EMBL" id="KAI3747625.1"/>
    </source>
</evidence>